<evidence type="ECO:0007829" key="4">
    <source>
        <dbReference type="PeptideAtlas" id="A0A0P0XFU6"/>
    </source>
</evidence>
<organism evidence="2 3">
    <name type="scientific">Oryza sativa subsp. japonica</name>
    <name type="common">Rice</name>
    <dbReference type="NCBI Taxonomy" id="39947"/>
    <lineage>
        <taxon>Eukaryota</taxon>
        <taxon>Viridiplantae</taxon>
        <taxon>Streptophyta</taxon>
        <taxon>Embryophyta</taxon>
        <taxon>Tracheophyta</taxon>
        <taxon>Spermatophyta</taxon>
        <taxon>Magnoliopsida</taxon>
        <taxon>Liliopsida</taxon>
        <taxon>Poales</taxon>
        <taxon>Poaceae</taxon>
        <taxon>BOP clade</taxon>
        <taxon>Oryzoideae</taxon>
        <taxon>Oryzeae</taxon>
        <taxon>Oryzinae</taxon>
        <taxon>Oryza</taxon>
        <taxon>Oryza sativa</taxon>
    </lineage>
</organism>
<protein>
    <submittedName>
        <fullName evidence="2">Os08g0427900 protein</fullName>
    </submittedName>
</protein>
<feature type="compositionally biased region" description="Gly residues" evidence="1">
    <location>
        <begin position="11"/>
        <end position="34"/>
    </location>
</feature>
<keyword evidence="3" id="KW-1185">Reference proteome</keyword>
<keyword evidence="4 5" id="KW-1267">Proteomics identification</keyword>
<sequence>MAYYARRGGDRVSGGGRVQGGGGGGGGGGRGGYVLRGRSGMPPRGPLGLGVNSRPSARTIAKARPPKLTLCFCSWSDFS</sequence>
<dbReference type="AlphaFoldDB" id="A0A0P0XFU6"/>
<evidence type="ECO:0007829" key="5">
    <source>
        <dbReference type="ProteomicsDB" id="A0A0P0XFU6"/>
    </source>
</evidence>
<dbReference type="ExpressionAtlas" id="A0A0P0XFU6">
    <property type="expression patterns" value="baseline and differential"/>
</dbReference>
<evidence type="ECO:0000256" key="1">
    <source>
        <dbReference type="SAM" id="MobiDB-lite"/>
    </source>
</evidence>
<feature type="region of interest" description="Disordered" evidence="1">
    <location>
        <begin position="1"/>
        <end position="53"/>
    </location>
</feature>
<dbReference type="Gramene" id="Os08t0427900-02">
    <property type="protein sequence ID" value="Os08t0427900-02"/>
    <property type="gene ID" value="Os08g0427900"/>
</dbReference>
<gene>
    <name evidence="2" type="ordered locus">Os08g0427900</name>
    <name evidence="2" type="ORF">OSNPB_080427900</name>
</gene>
<reference evidence="2 3" key="2">
    <citation type="journal article" date="2013" name="Plant Cell Physiol.">
        <title>Rice Annotation Project Database (RAP-DB): an integrative and interactive database for rice genomics.</title>
        <authorList>
            <person name="Sakai H."/>
            <person name="Lee S.S."/>
            <person name="Tanaka T."/>
            <person name="Numa H."/>
            <person name="Kim J."/>
            <person name="Kawahara Y."/>
            <person name="Wakimoto H."/>
            <person name="Yang C.C."/>
            <person name="Iwamoto M."/>
            <person name="Abe T."/>
            <person name="Yamada Y."/>
            <person name="Muto A."/>
            <person name="Inokuchi H."/>
            <person name="Ikemura T."/>
            <person name="Matsumoto T."/>
            <person name="Sasaki T."/>
            <person name="Itoh T."/>
        </authorList>
    </citation>
    <scope>NUCLEOTIDE SEQUENCE [LARGE SCALE GENOMIC DNA]</scope>
    <source>
        <strain evidence="3">cv. Nipponbare</strain>
    </source>
</reference>
<evidence type="ECO:0000313" key="3">
    <source>
        <dbReference type="Proteomes" id="UP000059680"/>
    </source>
</evidence>
<dbReference type="EMBL" id="AP014964">
    <property type="protein sequence ID" value="BAT05524.1"/>
    <property type="molecule type" value="Genomic_DNA"/>
</dbReference>
<reference evidence="2 3" key="3">
    <citation type="journal article" date="2013" name="Rice">
        <title>Improvement of the Oryza sativa Nipponbare reference genome using next generation sequence and optical map data.</title>
        <authorList>
            <person name="Kawahara Y."/>
            <person name="de la Bastide M."/>
            <person name="Hamilton J.P."/>
            <person name="Kanamori H."/>
            <person name="McCombie W.R."/>
            <person name="Ouyang S."/>
            <person name="Schwartz D.C."/>
            <person name="Tanaka T."/>
            <person name="Wu J."/>
            <person name="Zhou S."/>
            <person name="Childs K.L."/>
            <person name="Davidson R.M."/>
            <person name="Lin H."/>
            <person name="Quesada-Ocampo L."/>
            <person name="Vaillancourt B."/>
            <person name="Sakai H."/>
            <person name="Lee S.S."/>
            <person name="Kim J."/>
            <person name="Numa H."/>
            <person name="Itoh T."/>
            <person name="Buell C.R."/>
            <person name="Matsumoto T."/>
        </authorList>
    </citation>
    <scope>NUCLEOTIDE SEQUENCE [LARGE SCALE GENOMIC DNA]</scope>
    <source>
        <strain evidence="3">cv. Nipponbare</strain>
    </source>
</reference>
<accession>A0A0P0XFU6</accession>
<proteinExistence type="evidence at protein level"/>
<evidence type="ECO:0000313" key="2">
    <source>
        <dbReference type="EMBL" id="BAT05524.1"/>
    </source>
</evidence>
<dbReference type="Proteomes" id="UP000059680">
    <property type="component" value="Chromosome 8"/>
</dbReference>
<reference evidence="3" key="1">
    <citation type="journal article" date="2005" name="Nature">
        <title>The map-based sequence of the rice genome.</title>
        <authorList>
            <consortium name="International rice genome sequencing project (IRGSP)"/>
            <person name="Matsumoto T."/>
            <person name="Wu J."/>
            <person name="Kanamori H."/>
            <person name="Katayose Y."/>
            <person name="Fujisawa M."/>
            <person name="Namiki N."/>
            <person name="Mizuno H."/>
            <person name="Yamamoto K."/>
            <person name="Antonio B.A."/>
            <person name="Baba T."/>
            <person name="Sakata K."/>
            <person name="Nagamura Y."/>
            <person name="Aoki H."/>
            <person name="Arikawa K."/>
            <person name="Arita K."/>
            <person name="Bito T."/>
            <person name="Chiden Y."/>
            <person name="Fujitsuka N."/>
            <person name="Fukunaka R."/>
            <person name="Hamada M."/>
            <person name="Harada C."/>
            <person name="Hayashi A."/>
            <person name="Hijishita S."/>
            <person name="Honda M."/>
            <person name="Hosokawa S."/>
            <person name="Ichikawa Y."/>
            <person name="Idonuma A."/>
            <person name="Iijima M."/>
            <person name="Ikeda M."/>
            <person name="Ikeno M."/>
            <person name="Ito K."/>
            <person name="Ito S."/>
            <person name="Ito T."/>
            <person name="Ito Y."/>
            <person name="Ito Y."/>
            <person name="Iwabuchi A."/>
            <person name="Kamiya K."/>
            <person name="Karasawa W."/>
            <person name="Kurita K."/>
            <person name="Katagiri S."/>
            <person name="Kikuta A."/>
            <person name="Kobayashi H."/>
            <person name="Kobayashi N."/>
            <person name="Machita K."/>
            <person name="Maehara T."/>
            <person name="Masukawa M."/>
            <person name="Mizubayashi T."/>
            <person name="Mukai Y."/>
            <person name="Nagasaki H."/>
            <person name="Nagata Y."/>
            <person name="Naito S."/>
            <person name="Nakashima M."/>
            <person name="Nakama Y."/>
            <person name="Nakamichi Y."/>
            <person name="Nakamura M."/>
            <person name="Meguro A."/>
            <person name="Negishi M."/>
            <person name="Ohta I."/>
            <person name="Ohta T."/>
            <person name="Okamoto M."/>
            <person name="Ono N."/>
            <person name="Saji S."/>
            <person name="Sakaguchi M."/>
            <person name="Sakai K."/>
            <person name="Shibata M."/>
            <person name="Shimokawa T."/>
            <person name="Song J."/>
            <person name="Takazaki Y."/>
            <person name="Terasawa K."/>
            <person name="Tsugane M."/>
            <person name="Tsuji K."/>
            <person name="Ueda S."/>
            <person name="Waki K."/>
            <person name="Yamagata H."/>
            <person name="Yamamoto M."/>
            <person name="Yamamoto S."/>
            <person name="Yamane H."/>
            <person name="Yoshiki S."/>
            <person name="Yoshihara R."/>
            <person name="Yukawa K."/>
            <person name="Zhong H."/>
            <person name="Yano M."/>
            <person name="Yuan Q."/>
            <person name="Ouyang S."/>
            <person name="Liu J."/>
            <person name="Jones K.M."/>
            <person name="Gansberger K."/>
            <person name="Moffat K."/>
            <person name="Hill J."/>
            <person name="Bera J."/>
            <person name="Fadrosh D."/>
            <person name="Jin S."/>
            <person name="Johri S."/>
            <person name="Kim M."/>
            <person name="Overton L."/>
            <person name="Reardon M."/>
            <person name="Tsitrin T."/>
            <person name="Vuong H."/>
            <person name="Weaver B."/>
            <person name="Ciecko A."/>
            <person name="Tallon L."/>
            <person name="Jackson J."/>
            <person name="Pai G."/>
            <person name="Aken S.V."/>
            <person name="Utterback T."/>
            <person name="Reidmuller S."/>
            <person name="Feldblyum T."/>
            <person name="Hsiao J."/>
            <person name="Zismann V."/>
            <person name="Iobst S."/>
            <person name="de Vazeille A.R."/>
            <person name="Buell C.R."/>
            <person name="Ying K."/>
            <person name="Li Y."/>
            <person name="Lu T."/>
            <person name="Huang Y."/>
            <person name="Zhao Q."/>
            <person name="Feng Q."/>
            <person name="Zhang L."/>
            <person name="Zhu J."/>
            <person name="Weng Q."/>
            <person name="Mu J."/>
            <person name="Lu Y."/>
            <person name="Fan D."/>
            <person name="Liu Y."/>
            <person name="Guan J."/>
            <person name="Zhang Y."/>
            <person name="Yu S."/>
            <person name="Liu X."/>
            <person name="Zhang Y."/>
            <person name="Hong G."/>
            <person name="Han B."/>
            <person name="Choisne N."/>
            <person name="Demange N."/>
            <person name="Orjeda G."/>
            <person name="Samain S."/>
            <person name="Cattolico L."/>
            <person name="Pelletier E."/>
            <person name="Couloux A."/>
            <person name="Segurens B."/>
            <person name="Wincker P."/>
            <person name="D'Hont A."/>
            <person name="Scarpelli C."/>
            <person name="Weissenbach J."/>
            <person name="Salanoubat M."/>
            <person name="Quetier F."/>
            <person name="Yu Y."/>
            <person name="Kim H.R."/>
            <person name="Rambo T."/>
            <person name="Currie J."/>
            <person name="Collura K."/>
            <person name="Luo M."/>
            <person name="Yang T."/>
            <person name="Ammiraju J.S.S."/>
            <person name="Engler F."/>
            <person name="Soderlund C."/>
            <person name="Wing R.A."/>
            <person name="Palmer L.E."/>
            <person name="de la Bastide M."/>
            <person name="Spiegel L."/>
            <person name="Nascimento L."/>
            <person name="Zutavern T."/>
            <person name="O'Shaughnessy A."/>
            <person name="Dike S."/>
            <person name="Dedhia N."/>
            <person name="Preston R."/>
            <person name="Balija V."/>
            <person name="McCombie W.R."/>
            <person name="Chow T."/>
            <person name="Chen H."/>
            <person name="Chung M."/>
            <person name="Chen C."/>
            <person name="Shaw J."/>
            <person name="Wu H."/>
            <person name="Hsiao K."/>
            <person name="Chao Y."/>
            <person name="Chu M."/>
            <person name="Cheng C."/>
            <person name="Hour A."/>
            <person name="Lee P."/>
            <person name="Lin S."/>
            <person name="Lin Y."/>
            <person name="Liou J."/>
            <person name="Liu S."/>
            <person name="Hsing Y."/>
            <person name="Raghuvanshi S."/>
            <person name="Mohanty A."/>
            <person name="Bharti A.K."/>
            <person name="Gaur A."/>
            <person name="Gupta V."/>
            <person name="Kumar D."/>
            <person name="Ravi V."/>
            <person name="Vij S."/>
            <person name="Kapur A."/>
            <person name="Khurana P."/>
            <person name="Khurana P."/>
            <person name="Khurana J.P."/>
            <person name="Tyagi A.K."/>
            <person name="Gaikwad K."/>
            <person name="Singh A."/>
            <person name="Dalal V."/>
            <person name="Srivastava S."/>
            <person name="Dixit A."/>
            <person name="Pal A.K."/>
            <person name="Ghazi I.A."/>
            <person name="Yadav M."/>
            <person name="Pandit A."/>
            <person name="Bhargava A."/>
            <person name="Sureshbabu K."/>
            <person name="Batra K."/>
            <person name="Sharma T.R."/>
            <person name="Mohapatra T."/>
            <person name="Singh N.K."/>
            <person name="Messing J."/>
            <person name="Nelson A.B."/>
            <person name="Fuks G."/>
            <person name="Kavchok S."/>
            <person name="Keizer G."/>
            <person name="Linton E."/>
            <person name="Llaca V."/>
            <person name="Song R."/>
            <person name="Tanyolac B."/>
            <person name="Young S."/>
            <person name="Ho-Il K."/>
            <person name="Hahn J.H."/>
            <person name="Sangsakoo G."/>
            <person name="Vanavichit A."/>
            <person name="de Mattos Luiz.A.T."/>
            <person name="Zimmer P.D."/>
            <person name="Malone G."/>
            <person name="Dellagostin O."/>
            <person name="de Oliveira A.C."/>
            <person name="Bevan M."/>
            <person name="Bancroft I."/>
            <person name="Minx P."/>
            <person name="Cordum H."/>
            <person name="Wilson R."/>
            <person name="Cheng Z."/>
            <person name="Jin W."/>
            <person name="Jiang J."/>
            <person name="Leong S.A."/>
            <person name="Iwama H."/>
            <person name="Gojobori T."/>
            <person name="Itoh T."/>
            <person name="Niimura Y."/>
            <person name="Fujii Y."/>
            <person name="Habara T."/>
            <person name="Sakai H."/>
            <person name="Sato Y."/>
            <person name="Wilson G."/>
            <person name="Kumar K."/>
            <person name="McCouch S."/>
            <person name="Juretic N."/>
            <person name="Hoen D."/>
            <person name="Wright S."/>
            <person name="Bruskiewich R."/>
            <person name="Bureau T."/>
            <person name="Miyao A."/>
            <person name="Hirochika H."/>
            <person name="Nishikawa T."/>
            <person name="Kadowaki K."/>
            <person name="Sugiura M."/>
            <person name="Burr B."/>
            <person name="Sasaki T."/>
        </authorList>
    </citation>
    <scope>NUCLEOTIDE SEQUENCE [LARGE SCALE GENOMIC DNA]</scope>
    <source>
        <strain evidence="3">cv. Nipponbare</strain>
    </source>
</reference>
<name>A0A0P0XFU6_ORYSJ</name>